<dbReference type="PANTHER" id="PTHR11161">
    <property type="entry name" value="O-ACYLTRANSFERASE"/>
    <property type="match status" value="1"/>
</dbReference>
<name>A0A9N8Q070_CHRIL</name>
<dbReference type="GO" id="GO:0016747">
    <property type="term" value="F:acyltransferase activity, transferring groups other than amino-acyl groups"/>
    <property type="evidence" value="ECO:0007669"/>
    <property type="project" value="InterPro"/>
</dbReference>
<gene>
    <name evidence="4" type="ORF">CINC_LOCUS6459</name>
</gene>
<feature type="transmembrane region" description="Helical" evidence="1">
    <location>
        <begin position="428"/>
        <end position="448"/>
    </location>
</feature>
<evidence type="ECO:0000313" key="4">
    <source>
        <dbReference type="EMBL" id="CAD0204149.1"/>
    </source>
</evidence>
<dbReference type="EMBL" id="LR824024">
    <property type="protein sequence ID" value="CAD0204149.1"/>
    <property type="molecule type" value="Genomic_DNA"/>
</dbReference>
<feature type="transmembrane region" description="Helical" evidence="1">
    <location>
        <begin position="291"/>
        <end position="310"/>
    </location>
</feature>
<protein>
    <recommendedName>
        <fullName evidence="3">Acyltransferase 3 domain-containing protein</fullName>
    </recommendedName>
</protein>
<reference evidence="4" key="1">
    <citation type="submission" date="2021-12" db="EMBL/GenBank/DDBJ databases">
        <authorList>
            <person name="King R."/>
        </authorList>
    </citation>
    <scope>NUCLEOTIDE SEQUENCE</scope>
</reference>
<keyword evidence="1" id="KW-1133">Transmembrane helix</keyword>
<evidence type="ECO:0000256" key="2">
    <source>
        <dbReference type="SAM" id="SignalP"/>
    </source>
</evidence>
<keyword evidence="5" id="KW-1185">Reference proteome</keyword>
<keyword evidence="1" id="KW-0472">Membrane</keyword>
<feature type="transmembrane region" description="Helical" evidence="1">
    <location>
        <begin position="141"/>
        <end position="161"/>
    </location>
</feature>
<dbReference type="OrthoDB" id="10265389at2759"/>
<dbReference type="Pfam" id="PF01757">
    <property type="entry name" value="Acyl_transf_3"/>
    <property type="match status" value="1"/>
</dbReference>
<dbReference type="InterPro" id="IPR052728">
    <property type="entry name" value="O2_lipid_transport_reg"/>
</dbReference>
<accession>A0A9N8Q070</accession>
<dbReference type="Proteomes" id="UP001154114">
    <property type="component" value="Chromosome 21"/>
</dbReference>
<evidence type="ECO:0000313" key="5">
    <source>
        <dbReference type="Proteomes" id="UP001154114"/>
    </source>
</evidence>
<dbReference type="PANTHER" id="PTHR11161:SF22">
    <property type="entry name" value="ACYLTRANSFERASE 3 DOMAIN-CONTAINING PROTEIN-RELATED"/>
    <property type="match status" value="1"/>
</dbReference>
<feature type="transmembrane region" description="Helical" evidence="1">
    <location>
        <begin position="571"/>
        <end position="593"/>
    </location>
</feature>
<feature type="signal peptide" evidence="2">
    <location>
        <begin position="1"/>
        <end position="15"/>
    </location>
</feature>
<feature type="domain" description="Acyltransferase 3" evidence="3">
    <location>
        <begin position="201"/>
        <end position="553"/>
    </location>
</feature>
<feature type="transmembrane region" description="Helical" evidence="1">
    <location>
        <begin position="540"/>
        <end position="559"/>
    </location>
</feature>
<feature type="transmembrane region" description="Helical" evidence="1">
    <location>
        <begin position="206"/>
        <end position="227"/>
    </location>
</feature>
<evidence type="ECO:0000256" key="1">
    <source>
        <dbReference type="SAM" id="Phobius"/>
    </source>
</evidence>
<keyword evidence="1" id="KW-0812">Transmembrane</keyword>
<dbReference type="InterPro" id="IPR002656">
    <property type="entry name" value="Acyl_transf_3_dom"/>
</dbReference>
<evidence type="ECO:0000259" key="3">
    <source>
        <dbReference type="Pfam" id="PF01757"/>
    </source>
</evidence>
<feature type="transmembrane region" description="Helical" evidence="1">
    <location>
        <begin position="351"/>
        <end position="374"/>
    </location>
</feature>
<dbReference type="AlphaFoldDB" id="A0A9N8Q070"/>
<sequence length="606" mass="68574">MWLFVVTAMVAATKGFELTDEQYHDMPRLFALDDWEACAARRGTFCVGSFELAPDTNHQLFANIQKFSSNKFHFNHSRIHRGLCLSSSCASTAGSTPRGRFQQCVSEQARREHGLVANLTDLQYCSTTDRTRPVDAWDLSFAYIAGVLLLLNVVGTAYDVLRPTKGKPIRLLSAWSLVANWRRLTADHSDGNPRLTALAPLQGMKALTLVLVMLAHSVFVYYGTFIYNPRFLETSSYHVLSIYLQNGTSIVHTFIMISSFLLAYNLLIYAADNPKKQLSLKMLPQCFMHRIARISPLYLFVLGLATSWWAHAGAGPLWTPLVVDEVDRCRSAWWAQALYINNFVDGDRCLIHTWFLAVDMQLYAVCAVLTLALGRWPCAAARLLPALALGSILVNFAIVYTLQLKPMVMLMFPEFMKTQFKNERSFKLLYTAPWDSLPSALIGLLVAFIHHLQQSNNYCAAESQWVRILYRMSVPGMFAWVLGGFWMKGVTHPLPVAVYAALDRPIFITLTAMAMYGFINKIDSLWWRFLSWRGWEILGRMSLSVFLIHWLVSVQILALRTNTNRVSVLDIGGHWLSTVFLTYCSALPLHLLIELPATKFLQALTT</sequence>
<organism evidence="4 5">
    <name type="scientific">Chrysodeixis includens</name>
    <name type="common">Soybean looper</name>
    <name type="synonym">Pseudoplusia includens</name>
    <dbReference type="NCBI Taxonomy" id="689277"/>
    <lineage>
        <taxon>Eukaryota</taxon>
        <taxon>Metazoa</taxon>
        <taxon>Ecdysozoa</taxon>
        <taxon>Arthropoda</taxon>
        <taxon>Hexapoda</taxon>
        <taxon>Insecta</taxon>
        <taxon>Pterygota</taxon>
        <taxon>Neoptera</taxon>
        <taxon>Endopterygota</taxon>
        <taxon>Lepidoptera</taxon>
        <taxon>Glossata</taxon>
        <taxon>Ditrysia</taxon>
        <taxon>Noctuoidea</taxon>
        <taxon>Noctuidae</taxon>
        <taxon>Plusiinae</taxon>
        <taxon>Chrysodeixis</taxon>
    </lineage>
</organism>
<feature type="transmembrane region" description="Helical" evidence="1">
    <location>
        <begin position="468"/>
        <end position="486"/>
    </location>
</feature>
<feature type="transmembrane region" description="Helical" evidence="1">
    <location>
        <begin position="247"/>
        <end position="270"/>
    </location>
</feature>
<feature type="transmembrane region" description="Helical" evidence="1">
    <location>
        <begin position="386"/>
        <end position="408"/>
    </location>
</feature>
<feature type="chain" id="PRO_5040314245" description="Acyltransferase 3 domain-containing protein" evidence="2">
    <location>
        <begin position="16"/>
        <end position="606"/>
    </location>
</feature>
<keyword evidence="2" id="KW-0732">Signal</keyword>
<proteinExistence type="predicted"/>